<dbReference type="Proteomes" id="UP001458880">
    <property type="component" value="Unassembled WGS sequence"/>
</dbReference>
<sequence length="98" mass="11398">MLLDLQREPSEKFENFSRMSAADFECLLNKNGPKIKKQDTNMRQAIPVKDRLAITLRFLASSDTKVPRKPSQQTKDIQREFAEYFITNGTVGWQNYVN</sequence>
<organism evidence="1 2">
    <name type="scientific">Popillia japonica</name>
    <name type="common">Japanese beetle</name>
    <dbReference type="NCBI Taxonomy" id="7064"/>
    <lineage>
        <taxon>Eukaryota</taxon>
        <taxon>Metazoa</taxon>
        <taxon>Ecdysozoa</taxon>
        <taxon>Arthropoda</taxon>
        <taxon>Hexapoda</taxon>
        <taxon>Insecta</taxon>
        <taxon>Pterygota</taxon>
        <taxon>Neoptera</taxon>
        <taxon>Endopterygota</taxon>
        <taxon>Coleoptera</taxon>
        <taxon>Polyphaga</taxon>
        <taxon>Scarabaeiformia</taxon>
        <taxon>Scarabaeidae</taxon>
        <taxon>Rutelinae</taxon>
        <taxon>Popillia</taxon>
    </lineage>
</organism>
<accession>A0AAW1NKE1</accession>
<name>A0AAW1NKE1_POPJA</name>
<evidence type="ECO:0000313" key="2">
    <source>
        <dbReference type="Proteomes" id="UP001458880"/>
    </source>
</evidence>
<reference evidence="1 2" key="1">
    <citation type="journal article" date="2024" name="BMC Genomics">
        <title>De novo assembly and annotation of Popillia japonica's genome with initial clues to its potential as an invasive pest.</title>
        <authorList>
            <person name="Cucini C."/>
            <person name="Boschi S."/>
            <person name="Funari R."/>
            <person name="Cardaioli E."/>
            <person name="Iannotti N."/>
            <person name="Marturano G."/>
            <person name="Paoli F."/>
            <person name="Bruttini M."/>
            <person name="Carapelli A."/>
            <person name="Frati F."/>
            <person name="Nardi F."/>
        </authorList>
    </citation>
    <scope>NUCLEOTIDE SEQUENCE [LARGE SCALE GENOMIC DNA]</scope>
    <source>
        <strain evidence="1">DMR45628</strain>
    </source>
</reference>
<comment type="caution">
    <text evidence="1">The sequence shown here is derived from an EMBL/GenBank/DDBJ whole genome shotgun (WGS) entry which is preliminary data.</text>
</comment>
<proteinExistence type="predicted"/>
<evidence type="ECO:0000313" key="1">
    <source>
        <dbReference type="EMBL" id="KAK9759123.1"/>
    </source>
</evidence>
<keyword evidence="2" id="KW-1185">Reference proteome</keyword>
<protein>
    <submittedName>
        <fullName evidence="1">Uncharacterized protein</fullName>
    </submittedName>
</protein>
<dbReference type="EMBL" id="JASPKY010000002">
    <property type="protein sequence ID" value="KAK9759123.1"/>
    <property type="molecule type" value="Genomic_DNA"/>
</dbReference>
<gene>
    <name evidence="1" type="ORF">QE152_g267</name>
</gene>
<dbReference type="AlphaFoldDB" id="A0AAW1NKE1"/>